<dbReference type="Pfam" id="PF25967">
    <property type="entry name" value="RND-MFP_C"/>
    <property type="match status" value="1"/>
</dbReference>
<dbReference type="Gene3D" id="2.40.420.20">
    <property type="match status" value="1"/>
</dbReference>
<evidence type="ECO:0000256" key="4">
    <source>
        <dbReference type="SAM" id="Phobius"/>
    </source>
</evidence>
<evidence type="ECO:0000256" key="3">
    <source>
        <dbReference type="SAM" id="Coils"/>
    </source>
</evidence>
<evidence type="ECO:0000259" key="5">
    <source>
        <dbReference type="Pfam" id="PF25876"/>
    </source>
</evidence>
<dbReference type="InterPro" id="IPR058625">
    <property type="entry name" value="MdtA-like_BSH"/>
</dbReference>
<protein>
    <submittedName>
        <fullName evidence="9">Efflux transporter periplasmic adaptor subunit</fullName>
    </submittedName>
</protein>
<organism evidence="9 10">
    <name type="scientific">Ancylobacter novellus</name>
    <name type="common">Thiobacillus novellus</name>
    <dbReference type="NCBI Taxonomy" id="921"/>
    <lineage>
        <taxon>Bacteria</taxon>
        <taxon>Pseudomonadati</taxon>
        <taxon>Pseudomonadota</taxon>
        <taxon>Alphaproteobacteria</taxon>
        <taxon>Hyphomicrobiales</taxon>
        <taxon>Xanthobacteraceae</taxon>
        <taxon>Ancylobacter</taxon>
    </lineage>
</organism>
<accession>A0A2W5SV85</accession>
<dbReference type="SUPFAM" id="SSF111369">
    <property type="entry name" value="HlyD-like secretion proteins"/>
    <property type="match status" value="1"/>
</dbReference>
<feature type="domain" description="Multidrug resistance protein MdtA-like beta-barrel" evidence="7">
    <location>
        <begin position="250"/>
        <end position="337"/>
    </location>
</feature>
<comment type="similarity">
    <text evidence="2">Belongs to the membrane fusion protein (MFP) (TC 8.A.1) family.</text>
</comment>
<evidence type="ECO:0000259" key="6">
    <source>
        <dbReference type="Pfam" id="PF25917"/>
    </source>
</evidence>
<dbReference type="InterPro" id="IPR006143">
    <property type="entry name" value="RND_pump_MFP"/>
</dbReference>
<keyword evidence="4" id="KW-1133">Transmembrane helix</keyword>
<keyword evidence="3" id="KW-0175">Coiled coil</keyword>
<feature type="domain" description="Multidrug resistance protein MdtA-like barrel-sandwich hybrid" evidence="6">
    <location>
        <begin position="103"/>
        <end position="244"/>
    </location>
</feature>
<name>A0A2W5SV85_ANCNO</name>
<dbReference type="InterPro" id="IPR058627">
    <property type="entry name" value="MdtA-like_C"/>
</dbReference>
<keyword evidence="4" id="KW-0472">Membrane</keyword>
<keyword evidence="4" id="KW-0812">Transmembrane</keyword>
<dbReference type="Pfam" id="PF25944">
    <property type="entry name" value="Beta-barrel_RND"/>
    <property type="match status" value="1"/>
</dbReference>
<comment type="caution">
    <text evidence="9">The sequence shown here is derived from an EMBL/GenBank/DDBJ whole genome shotgun (WGS) entry which is preliminary data.</text>
</comment>
<evidence type="ECO:0000256" key="1">
    <source>
        <dbReference type="ARBA" id="ARBA00004196"/>
    </source>
</evidence>
<reference evidence="9 10" key="1">
    <citation type="submission" date="2017-08" db="EMBL/GenBank/DDBJ databases">
        <title>Infants hospitalized years apart are colonized by the same room-sourced microbial strains.</title>
        <authorList>
            <person name="Brooks B."/>
            <person name="Olm M.R."/>
            <person name="Firek B.A."/>
            <person name="Baker R."/>
            <person name="Thomas B.C."/>
            <person name="Morowitz M.J."/>
            <person name="Banfield J.F."/>
        </authorList>
    </citation>
    <scope>NUCLEOTIDE SEQUENCE [LARGE SCALE GENOMIC DNA]</scope>
    <source>
        <strain evidence="9">S2_005_001_R2_27</strain>
    </source>
</reference>
<sequence length="436" mass="46606">MTDERVRNHVAIPEIVRAEIARDLTIQPRRRRWRDTGVVLSLATAATAAAVWFAWPISSALATDPATPQAQAPQGVPVSVAVLKIRDTMKWDEFSGRLQAVERVEVRPRVTGAVKAVHFREGALVKQGDLLVTIDPAPYQAALNRAEAMRQAAEAQVDFTKNEVDRGKQLVDNRVVSVRDLDQRTNAYREAEANLHAAEAALQTSQLDLDYTEVRAPVDGRVGRIDVTVGNLVAAGPTSPVLTTLVSVDPIYVGFAADEGAVGEALATLGSGDVLGEIDRIPVEITTATTGGKPATGHLQLVDNQVDATTGTFRLRAVFDNKDGRLVPGQFARVRMGRAQSEPALVISERAVGTDQDKKFVFVVDGEGKASYREIKLGAPAEGLRVVASGLKEGERVVVNGLQRVRPGALLAPEVVPMESASAAKATDNATSVAAR</sequence>
<dbReference type="GO" id="GO:0005886">
    <property type="term" value="C:plasma membrane"/>
    <property type="evidence" value="ECO:0007669"/>
    <property type="project" value="TreeGrafter"/>
</dbReference>
<comment type="subcellular location">
    <subcellularLocation>
        <location evidence="1">Cell envelope</location>
    </subcellularLocation>
</comment>
<dbReference type="Pfam" id="PF25917">
    <property type="entry name" value="BSH_RND"/>
    <property type="match status" value="1"/>
</dbReference>
<dbReference type="GO" id="GO:0022857">
    <property type="term" value="F:transmembrane transporter activity"/>
    <property type="evidence" value="ECO:0007669"/>
    <property type="project" value="InterPro"/>
</dbReference>
<proteinExistence type="inferred from homology"/>
<dbReference type="FunFam" id="2.40.420.20:FF:000001">
    <property type="entry name" value="Efflux RND transporter periplasmic adaptor subunit"/>
    <property type="match status" value="1"/>
</dbReference>
<dbReference type="Proteomes" id="UP000248887">
    <property type="component" value="Unassembled WGS sequence"/>
</dbReference>
<feature type="transmembrane region" description="Helical" evidence="4">
    <location>
        <begin position="37"/>
        <end position="55"/>
    </location>
</feature>
<gene>
    <name evidence="9" type="ORF">DI549_08710</name>
</gene>
<dbReference type="EMBL" id="QFQD01000021">
    <property type="protein sequence ID" value="PZQ83293.1"/>
    <property type="molecule type" value="Genomic_DNA"/>
</dbReference>
<evidence type="ECO:0000313" key="10">
    <source>
        <dbReference type="Proteomes" id="UP000248887"/>
    </source>
</evidence>
<evidence type="ECO:0000259" key="8">
    <source>
        <dbReference type="Pfam" id="PF25967"/>
    </source>
</evidence>
<dbReference type="InterPro" id="IPR058626">
    <property type="entry name" value="MdtA-like_b-barrel"/>
</dbReference>
<evidence type="ECO:0000259" key="7">
    <source>
        <dbReference type="Pfam" id="PF25944"/>
    </source>
</evidence>
<dbReference type="InterPro" id="IPR058624">
    <property type="entry name" value="MdtA-like_HH"/>
</dbReference>
<dbReference type="GO" id="GO:0046677">
    <property type="term" value="P:response to antibiotic"/>
    <property type="evidence" value="ECO:0007669"/>
    <property type="project" value="TreeGrafter"/>
</dbReference>
<feature type="domain" description="Multidrug resistance protein MdtA-like alpha-helical hairpin" evidence="5">
    <location>
        <begin position="143"/>
        <end position="212"/>
    </location>
</feature>
<evidence type="ECO:0000313" key="9">
    <source>
        <dbReference type="EMBL" id="PZQ83293.1"/>
    </source>
</evidence>
<dbReference type="NCBIfam" id="TIGR01730">
    <property type="entry name" value="RND_mfp"/>
    <property type="match status" value="1"/>
</dbReference>
<dbReference type="PANTHER" id="PTHR30158:SF10">
    <property type="entry name" value="CATION EFFLUX PUMP"/>
    <property type="match status" value="1"/>
</dbReference>
<dbReference type="GO" id="GO:0030313">
    <property type="term" value="C:cell envelope"/>
    <property type="evidence" value="ECO:0007669"/>
    <property type="project" value="UniProtKB-SubCell"/>
</dbReference>
<dbReference type="Pfam" id="PF25876">
    <property type="entry name" value="HH_MFP_RND"/>
    <property type="match status" value="1"/>
</dbReference>
<feature type="coiled-coil region" evidence="3">
    <location>
        <begin position="143"/>
        <end position="208"/>
    </location>
</feature>
<dbReference type="AlphaFoldDB" id="A0A2W5SV85"/>
<dbReference type="Gene3D" id="1.10.287.470">
    <property type="entry name" value="Helix hairpin bin"/>
    <property type="match status" value="1"/>
</dbReference>
<dbReference type="Gene3D" id="2.40.30.170">
    <property type="match status" value="1"/>
</dbReference>
<dbReference type="PANTHER" id="PTHR30158">
    <property type="entry name" value="ACRA/E-RELATED COMPONENT OF DRUG EFFLUX TRANSPORTER"/>
    <property type="match status" value="1"/>
</dbReference>
<feature type="domain" description="Multidrug resistance protein MdtA-like C-terminal permuted SH3" evidence="8">
    <location>
        <begin position="344"/>
        <end position="404"/>
    </location>
</feature>
<evidence type="ECO:0000256" key="2">
    <source>
        <dbReference type="ARBA" id="ARBA00009477"/>
    </source>
</evidence>
<dbReference type="Gene3D" id="2.40.50.100">
    <property type="match status" value="1"/>
</dbReference>